<dbReference type="Gene3D" id="3.10.20.620">
    <property type="match status" value="1"/>
</dbReference>
<proteinExistence type="inferred from homology"/>
<dbReference type="GO" id="GO:0034274">
    <property type="term" value="C:Atg12-Atg5-Atg16 complex"/>
    <property type="evidence" value="ECO:0007669"/>
    <property type="project" value="TreeGrafter"/>
</dbReference>
<evidence type="ECO:0000256" key="7">
    <source>
        <dbReference type="ARBA" id="ARBA00022843"/>
    </source>
</evidence>
<dbReference type="PANTHER" id="PTHR13040">
    <property type="entry name" value="AUTOPHAGY PROTEIN 5"/>
    <property type="match status" value="1"/>
</dbReference>
<organism evidence="17 18">
    <name type="scientific">Aspergillus aculeatus (strain ATCC 16872 / CBS 172.66 / WB 5094)</name>
    <dbReference type="NCBI Taxonomy" id="690307"/>
    <lineage>
        <taxon>Eukaryota</taxon>
        <taxon>Fungi</taxon>
        <taxon>Dikarya</taxon>
        <taxon>Ascomycota</taxon>
        <taxon>Pezizomycotina</taxon>
        <taxon>Eurotiomycetes</taxon>
        <taxon>Eurotiomycetidae</taxon>
        <taxon>Eurotiales</taxon>
        <taxon>Aspergillaceae</taxon>
        <taxon>Aspergillus</taxon>
        <taxon>Aspergillus subgen. Circumdati</taxon>
    </lineage>
</organism>
<dbReference type="InterPro" id="IPR048318">
    <property type="entry name" value="ATG5_UblB"/>
</dbReference>
<evidence type="ECO:0000313" key="18">
    <source>
        <dbReference type="Proteomes" id="UP000184546"/>
    </source>
</evidence>
<dbReference type="Proteomes" id="UP000184546">
    <property type="component" value="Unassembled WGS sequence"/>
</dbReference>
<keyword evidence="7 12" id="KW-0832">Ubl conjugation</keyword>
<dbReference type="EMBL" id="KV878972">
    <property type="protein sequence ID" value="OJK02978.1"/>
    <property type="molecule type" value="Genomic_DNA"/>
</dbReference>
<dbReference type="GO" id="GO:0019776">
    <property type="term" value="F:Atg8-family ligase activity"/>
    <property type="evidence" value="ECO:0007669"/>
    <property type="project" value="TreeGrafter"/>
</dbReference>
<dbReference type="Gene3D" id="3.10.20.90">
    <property type="entry name" value="Phosphatidylinositol 3-kinase Catalytic Subunit, Chain A, domain 1"/>
    <property type="match status" value="1"/>
</dbReference>
<dbReference type="AlphaFoldDB" id="A0A1L9X416"/>
<keyword evidence="9 12" id="KW-0072">Autophagy</keyword>
<evidence type="ECO:0000256" key="10">
    <source>
        <dbReference type="ARBA" id="ARBA00023136"/>
    </source>
</evidence>
<dbReference type="FunFam" id="3.10.20.620:FF:000004">
    <property type="entry name" value="Autophagy protein 5"/>
    <property type="match status" value="1"/>
</dbReference>
<dbReference type="GO" id="GO:0044233">
    <property type="term" value="C:mitochondria-associated endoplasmic reticulum membrane contact site"/>
    <property type="evidence" value="ECO:0007669"/>
    <property type="project" value="TreeGrafter"/>
</dbReference>
<keyword evidence="8" id="KW-0653">Protein transport</keyword>
<evidence type="ECO:0000256" key="8">
    <source>
        <dbReference type="ARBA" id="ARBA00022927"/>
    </source>
</evidence>
<dbReference type="InterPro" id="IPR048939">
    <property type="entry name" value="ATG5_UblA"/>
</dbReference>
<feature type="compositionally biased region" description="Gly residues" evidence="13">
    <location>
        <begin position="115"/>
        <end position="125"/>
    </location>
</feature>
<evidence type="ECO:0000256" key="13">
    <source>
        <dbReference type="SAM" id="MobiDB-lite"/>
    </source>
</evidence>
<dbReference type="GO" id="GO:0000422">
    <property type="term" value="P:autophagy of mitochondrion"/>
    <property type="evidence" value="ECO:0007669"/>
    <property type="project" value="TreeGrafter"/>
</dbReference>
<evidence type="ECO:0000256" key="9">
    <source>
        <dbReference type="ARBA" id="ARBA00023006"/>
    </source>
</evidence>
<dbReference type="Pfam" id="PF20637">
    <property type="entry name" value="ATG5_HBR"/>
    <property type="match status" value="1"/>
</dbReference>
<keyword evidence="5 12" id="KW-0813">Transport</keyword>
<dbReference type="FunFam" id="3.10.20.90:FF:000290">
    <property type="entry name" value="Autophagy protein 5"/>
    <property type="match status" value="1"/>
</dbReference>
<evidence type="ECO:0000256" key="2">
    <source>
        <dbReference type="ARBA" id="ARBA00006910"/>
    </source>
</evidence>
<dbReference type="RefSeq" id="XP_020059317.1">
    <property type="nucleotide sequence ID" value="XM_020198408.1"/>
</dbReference>
<dbReference type="OMA" id="SIQKAVW"/>
<feature type="domain" description="Autophagy protein ATG5 UblA" evidence="16">
    <location>
        <begin position="24"/>
        <end position="142"/>
    </location>
</feature>
<evidence type="ECO:0000256" key="12">
    <source>
        <dbReference type="RuleBase" id="RU361202"/>
    </source>
</evidence>
<evidence type="ECO:0000256" key="11">
    <source>
        <dbReference type="ARBA" id="ARBA00024770"/>
    </source>
</evidence>
<dbReference type="InterPro" id="IPR007239">
    <property type="entry name" value="Atg5"/>
</dbReference>
<sequence length="343" mass="36675">MDSKASTSSASSSSSSLSSIQKAVWSGKLPLHITLAPSESRTFDQTDPYLISHPRLAYLPSLLPRLRDFFASSLIHPTSRPHEGWFSFEGVPLKWHYPIGLLYDLYAGADPASKGGDGGGGGGGSPSATDEDPLPWRLTVHFSDWPDEELVRLDADGMVMHDAFINSVKEADFLRNGTAKGIMALSKEDSAGLWTAVRDVDLPSFQRISNILLPPPNQPFRNVPVRFFLPLPPDSDSPSLKVVQSPIPPVIAPSSASSAAASTMSIAASQSMLAAARGTPQIQTIGSALHALLPNLFPSRRTPVLAKPVLHGAAVPMAAPVEELVRCSAYGDGWVYVVVRMMG</sequence>
<dbReference type="FunFam" id="1.10.246.190:FF:000004">
    <property type="entry name" value="Autophagy protein 5"/>
    <property type="match status" value="1"/>
</dbReference>
<evidence type="ECO:0000313" key="17">
    <source>
        <dbReference type="EMBL" id="OJK02978.1"/>
    </source>
</evidence>
<evidence type="ECO:0000256" key="4">
    <source>
        <dbReference type="ARBA" id="ARBA00015616"/>
    </source>
</evidence>
<dbReference type="InterPro" id="IPR042526">
    <property type="entry name" value="Atg5_HR"/>
</dbReference>
<dbReference type="GO" id="GO:0034727">
    <property type="term" value="P:piecemeal microautophagy of the nucleus"/>
    <property type="evidence" value="ECO:0007669"/>
    <property type="project" value="TreeGrafter"/>
</dbReference>
<evidence type="ECO:0000259" key="15">
    <source>
        <dbReference type="Pfam" id="PF20637"/>
    </source>
</evidence>
<feature type="region of interest" description="Disordered" evidence="13">
    <location>
        <begin position="114"/>
        <end position="134"/>
    </location>
</feature>
<evidence type="ECO:0000259" key="16">
    <source>
        <dbReference type="Pfam" id="PF20638"/>
    </source>
</evidence>
<protein>
    <recommendedName>
        <fullName evidence="4 12">Autophagy protein 5</fullName>
    </recommendedName>
</protein>
<keyword evidence="10 12" id="KW-0472">Membrane</keyword>
<dbReference type="STRING" id="690307.A0A1L9X416"/>
<keyword evidence="18" id="KW-1185">Reference proteome</keyword>
<dbReference type="GO" id="GO:0006995">
    <property type="term" value="P:cellular response to nitrogen starvation"/>
    <property type="evidence" value="ECO:0007669"/>
    <property type="project" value="TreeGrafter"/>
</dbReference>
<evidence type="ECO:0000256" key="5">
    <source>
        <dbReference type="ARBA" id="ARBA00022448"/>
    </source>
</evidence>
<comment type="subunit">
    <text evidence="3 12">Conjugated with ATG12.</text>
</comment>
<dbReference type="VEuPathDB" id="FungiDB:ASPACDRAFT_1886008"/>
<evidence type="ECO:0000259" key="14">
    <source>
        <dbReference type="Pfam" id="PF04106"/>
    </source>
</evidence>
<evidence type="ECO:0000256" key="1">
    <source>
        <dbReference type="ARBA" id="ARBA00004623"/>
    </source>
</evidence>
<dbReference type="GO" id="GO:0015031">
    <property type="term" value="P:protein transport"/>
    <property type="evidence" value="ECO:0007669"/>
    <property type="project" value="UniProtKB-KW"/>
</dbReference>
<dbReference type="OrthoDB" id="272162at2759"/>
<comment type="similarity">
    <text evidence="2 12">Belongs to the ATG5 family.</text>
</comment>
<dbReference type="InterPro" id="IPR048940">
    <property type="entry name" value="ATG5_HBR"/>
</dbReference>
<dbReference type="Pfam" id="PF04106">
    <property type="entry name" value="ATG5_UblB"/>
    <property type="match status" value="1"/>
</dbReference>
<feature type="domain" description="Autophagy protein ATG5 UblB" evidence="14">
    <location>
        <begin position="222"/>
        <end position="339"/>
    </location>
</feature>
<name>A0A1L9X416_ASPA1</name>
<feature type="domain" description="Autophagy protein ATG5 alpha-helical bundle region" evidence="15">
    <location>
        <begin position="159"/>
        <end position="215"/>
    </location>
</feature>
<dbReference type="GO" id="GO:0034045">
    <property type="term" value="C:phagophore assembly site membrane"/>
    <property type="evidence" value="ECO:0007669"/>
    <property type="project" value="UniProtKB-SubCell"/>
</dbReference>
<reference evidence="18" key="1">
    <citation type="journal article" date="2017" name="Genome Biol.">
        <title>Comparative genomics reveals high biological diversity and specific adaptations in the industrially and medically important fungal genus Aspergillus.</title>
        <authorList>
            <person name="de Vries R.P."/>
            <person name="Riley R."/>
            <person name="Wiebenga A."/>
            <person name="Aguilar-Osorio G."/>
            <person name="Amillis S."/>
            <person name="Uchima C.A."/>
            <person name="Anderluh G."/>
            <person name="Asadollahi M."/>
            <person name="Askin M."/>
            <person name="Barry K."/>
            <person name="Battaglia E."/>
            <person name="Bayram O."/>
            <person name="Benocci T."/>
            <person name="Braus-Stromeyer S.A."/>
            <person name="Caldana C."/>
            <person name="Canovas D."/>
            <person name="Cerqueira G.C."/>
            <person name="Chen F."/>
            <person name="Chen W."/>
            <person name="Choi C."/>
            <person name="Clum A."/>
            <person name="Dos Santos R.A."/>
            <person name="Damasio A.R."/>
            <person name="Diallinas G."/>
            <person name="Emri T."/>
            <person name="Fekete E."/>
            <person name="Flipphi M."/>
            <person name="Freyberg S."/>
            <person name="Gallo A."/>
            <person name="Gournas C."/>
            <person name="Habgood R."/>
            <person name="Hainaut M."/>
            <person name="Harispe M.L."/>
            <person name="Henrissat B."/>
            <person name="Hilden K.S."/>
            <person name="Hope R."/>
            <person name="Hossain A."/>
            <person name="Karabika E."/>
            <person name="Karaffa L."/>
            <person name="Karanyi Z."/>
            <person name="Krasevec N."/>
            <person name="Kuo A."/>
            <person name="Kusch H."/>
            <person name="LaButti K."/>
            <person name="Lagendijk E.L."/>
            <person name="Lapidus A."/>
            <person name="Levasseur A."/>
            <person name="Lindquist E."/>
            <person name="Lipzen A."/>
            <person name="Logrieco A.F."/>
            <person name="MacCabe A."/>
            <person name="Maekelae M.R."/>
            <person name="Malavazi I."/>
            <person name="Melin P."/>
            <person name="Meyer V."/>
            <person name="Mielnichuk N."/>
            <person name="Miskei M."/>
            <person name="Molnar A.P."/>
            <person name="Mule G."/>
            <person name="Ngan C.Y."/>
            <person name="Orejas M."/>
            <person name="Orosz E."/>
            <person name="Ouedraogo J.P."/>
            <person name="Overkamp K.M."/>
            <person name="Park H.-S."/>
            <person name="Perrone G."/>
            <person name="Piumi F."/>
            <person name="Punt P.J."/>
            <person name="Ram A.F."/>
            <person name="Ramon A."/>
            <person name="Rauscher S."/>
            <person name="Record E."/>
            <person name="Riano-Pachon D.M."/>
            <person name="Robert V."/>
            <person name="Roehrig J."/>
            <person name="Ruller R."/>
            <person name="Salamov A."/>
            <person name="Salih N.S."/>
            <person name="Samson R.A."/>
            <person name="Sandor E."/>
            <person name="Sanguinetti M."/>
            <person name="Schuetze T."/>
            <person name="Sepcic K."/>
            <person name="Shelest E."/>
            <person name="Sherlock G."/>
            <person name="Sophianopoulou V."/>
            <person name="Squina F.M."/>
            <person name="Sun H."/>
            <person name="Susca A."/>
            <person name="Todd R.B."/>
            <person name="Tsang A."/>
            <person name="Unkles S.E."/>
            <person name="van de Wiele N."/>
            <person name="van Rossen-Uffink D."/>
            <person name="Oliveira J.V."/>
            <person name="Vesth T.C."/>
            <person name="Visser J."/>
            <person name="Yu J.-H."/>
            <person name="Zhou M."/>
            <person name="Andersen M.R."/>
            <person name="Archer D.B."/>
            <person name="Baker S.E."/>
            <person name="Benoit I."/>
            <person name="Brakhage A.A."/>
            <person name="Braus G.H."/>
            <person name="Fischer R."/>
            <person name="Frisvad J.C."/>
            <person name="Goldman G.H."/>
            <person name="Houbraken J."/>
            <person name="Oakley B."/>
            <person name="Pocsi I."/>
            <person name="Scazzocchio C."/>
            <person name="Seiboth B."/>
            <person name="vanKuyk P.A."/>
            <person name="Wortman J."/>
            <person name="Dyer P.S."/>
            <person name="Grigoriev I.V."/>
        </authorList>
    </citation>
    <scope>NUCLEOTIDE SEQUENCE [LARGE SCALE GENOMIC DNA]</scope>
    <source>
        <strain evidence="18">ATCC 16872 / CBS 172.66 / WB 5094</strain>
    </source>
</reference>
<evidence type="ECO:0000256" key="3">
    <source>
        <dbReference type="ARBA" id="ARBA00011554"/>
    </source>
</evidence>
<dbReference type="GO" id="GO:0061908">
    <property type="term" value="C:phagophore"/>
    <property type="evidence" value="ECO:0007669"/>
    <property type="project" value="TreeGrafter"/>
</dbReference>
<dbReference type="Pfam" id="PF20638">
    <property type="entry name" value="ATG5_UblA"/>
    <property type="match status" value="1"/>
</dbReference>
<comment type="subcellular location">
    <subcellularLocation>
        <location evidence="1 12">Preautophagosomal structure membrane</location>
        <topology evidence="1 12">Peripheral membrane protein</topology>
    </subcellularLocation>
</comment>
<comment type="function">
    <text evidence="11">Involved in cytoplasm to vacuole transport (Cvt) and autophagic vesicle formation. Autophagy is essential for maintenance of amino acid levels and protein synthesis under nitrogen starvation. Required for selective autophagic degradation of the nucleus (nucleophagy). Also required for mitophagy, which eliminates defective or superfluous mitochondria in order to fulfill cellular energy requirements and prevent excess ROS production. Conjugation with ATG12, through a ubiquitin-like conjugating system involving ATG7 as an E1-like activating enzyme and ATG10 as an E2-like conjugating enzyme, is essential for its function. The ATG12-ATG5 conjugate acts as an E3-like enzyme which is required for lipidation of ATG8 and ATG8 association to the vesicle membranes.</text>
</comment>
<dbReference type="GO" id="GO:0005776">
    <property type="term" value="C:autophagosome"/>
    <property type="evidence" value="ECO:0007669"/>
    <property type="project" value="TreeGrafter"/>
</dbReference>
<dbReference type="Gene3D" id="1.10.246.190">
    <property type="entry name" value="Autophagy protein Apg5, helix rich domain"/>
    <property type="match status" value="1"/>
</dbReference>
<dbReference type="InterPro" id="IPR042527">
    <property type="entry name" value="Atg5_UblA_dom_sf"/>
</dbReference>
<accession>A0A1L9X416</accession>
<keyword evidence="6 12" id="KW-1017">Isopeptide bond</keyword>
<dbReference type="GeneID" id="30972222"/>
<gene>
    <name evidence="17" type="ORF">ASPACDRAFT_1886008</name>
</gene>
<dbReference type="PANTHER" id="PTHR13040:SF2">
    <property type="entry name" value="AUTOPHAGY PROTEIN 5"/>
    <property type="match status" value="1"/>
</dbReference>
<evidence type="ECO:0000256" key="6">
    <source>
        <dbReference type="ARBA" id="ARBA00022499"/>
    </source>
</evidence>